<dbReference type="Proteomes" id="UP001589789">
    <property type="component" value="Unassembled WGS sequence"/>
</dbReference>
<gene>
    <name evidence="1" type="ORF">ACFFIC_27000</name>
</gene>
<sequence>MIGLKINGGLTGLWSTLRNLWRAEYGLPFDEHVRADAGLPSWGPGFTCYPVSPFAGAWLR</sequence>
<comment type="caution">
    <text evidence="1">The sequence shown here is derived from an EMBL/GenBank/DDBJ whole genome shotgun (WGS) entry which is preliminary data.</text>
</comment>
<dbReference type="EMBL" id="JBHLVZ010000097">
    <property type="protein sequence ID" value="MFC0389167.1"/>
    <property type="molecule type" value="Genomic_DNA"/>
</dbReference>
<keyword evidence="2" id="KW-1185">Reference proteome</keyword>
<evidence type="ECO:0000313" key="1">
    <source>
        <dbReference type="EMBL" id="MFC0389167.1"/>
    </source>
</evidence>
<dbReference type="RefSeq" id="WP_377056287.1">
    <property type="nucleotide sequence ID" value="NZ_JBHLVZ010000097.1"/>
</dbReference>
<protein>
    <submittedName>
        <fullName evidence="1">Uncharacterized protein</fullName>
    </submittedName>
</protein>
<reference evidence="1 2" key="1">
    <citation type="submission" date="2024-09" db="EMBL/GenBank/DDBJ databases">
        <authorList>
            <person name="Sun Q."/>
            <person name="Mori K."/>
        </authorList>
    </citation>
    <scope>NUCLEOTIDE SEQUENCE [LARGE SCALE GENOMIC DNA]</scope>
    <source>
        <strain evidence="1 2">CCM 7468</strain>
    </source>
</reference>
<evidence type="ECO:0000313" key="2">
    <source>
        <dbReference type="Proteomes" id="UP001589789"/>
    </source>
</evidence>
<organism evidence="1 2">
    <name type="scientific">Muricoccus vinaceus</name>
    <dbReference type="NCBI Taxonomy" id="424704"/>
    <lineage>
        <taxon>Bacteria</taxon>
        <taxon>Pseudomonadati</taxon>
        <taxon>Pseudomonadota</taxon>
        <taxon>Alphaproteobacteria</taxon>
        <taxon>Acetobacterales</taxon>
        <taxon>Roseomonadaceae</taxon>
        <taxon>Muricoccus</taxon>
    </lineage>
</organism>
<accession>A0ABV6J0V5</accession>
<proteinExistence type="predicted"/>
<name>A0ABV6J0V5_9PROT</name>